<proteinExistence type="predicted"/>
<accession>A0A1I1PVV3</accession>
<feature type="region of interest" description="Disordered" evidence="1">
    <location>
        <begin position="1"/>
        <end position="33"/>
    </location>
</feature>
<evidence type="ECO:0000313" key="2">
    <source>
        <dbReference type="EMBL" id="SFD13986.1"/>
    </source>
</evidence>
<protein>
    <submittedName>
        <fullName evidence="2">Uncharacterized protein</fullName>
    </submittedName>
</protein>
<dbReference type="STRING" id="910347.SAMN05421773_11087"/>
<dbReference type="Proteomes" id="UP000199207">
    <property type="component" value="Unassembled WGS sequence"/>
</dbReference>
<feature type="compositionally biased region" description="Polar residues" evidence="1">
    <location>
        <begin position="1"/>
        <end position="18"/>
    </location>
</feature>
<sequence length="174" mass="16488">MSQPTPYETPAYTITTAPDTPGTALTPASGHAPALAPGTQVVTLPTGEHALAHLHPGPPEPAPPQAAQPIPAWAKGTALVTGAAGAGIGAASAGLSLLVPTLTSAAPALAAPALAAAGLGVAAAGAGIAAAARALRAPTTPTADTGPDIAVATAHGRGPLGRRITATATATIRK</sequence>
<dbReference type="RefSeq" id="WP_093839929.1">
    <property type="nucleotide sequence ID" value="NZ_FOLM01000010.1"/>
</dbReference>
<gene>
    <name evidence="2" type="ORF">SAMN05421773_11087</name>
</gene>
<organism evidence="2 3">
    <name type="scientific">Streptomyces aidingensis</name>
    <dbReference type="NCBI Taxonomy" id="910347"/>
    <lineage>
        <taxon>Bacteria</taxon>
        <taxon>Bacillati</taxon>
        <taxon>Actinomycetota</taxon>
        <taxon>Actinomycetes</taxon>
        <taxon>Kitasatosporales</taxon>
        <taxon>Streptomycetaceae</taxon>
        <taxon>Streptomyces</taxon>
    </lineage>
</organism>
<dbReference type="EMBL" id="FOLM01000010">
    <property type="protein sequence ID" value="SFD13986.1"/>
    <property type="molecule type" value="Genomic_DNA"/>
</dbReference>
<reference evidence="2 3" key="1">
    <citation type="submission" date="2016-10" db="EMBL/GenBank/DDBJ databases">
        <authorList>
            <person name="de Groot N.N."/>
        </authorList>
    </citation>
    <scope>NUCLEOTIDE SEQUENCE [LARGE SCALE GENOMIC DNA]</scope>
    <source>
        <strain evidence="2 3">CGMCC 4.5739</strain>
    </source>
</reference>
<dbReference type="AlphaFoldDB" id="A0A1I1PVV3"/>
<name>A0A1I1PVV3_9ACTN</name>
<evidence type="ECO:0000313" key="3">
    <source>
        <dbReference type="Proteomes" id="UP000199207"/>
    </source>
</evidence>
<keyword evidence="3" id="KW-1185">Reference proteome</keyword>
<evidence type="ECO:0000256" key="1">
    <source>
        <dbReference type="SAM" id="MobiDB-lite"/>
    </source>
</evidence>